<protein>
    <submittedName>
        <fullName evidence="2">Uncharacterized protein</fullName>
    </submittedName>
</protein>
<evidence type="ECO:0000313" key="2">
    <source>
        <dbReference type="EMBL" id="PSC74967.1"/>
    </source>
</evidence>
<name>A0A2P6VLN3_9CHLO</name>
<comment type="caution">
    <text evidence="2">The sequence shown here is derived from an EMBL/GenBank/DDBJ whole genome shotgun (WGS) entry which is preliminary data.</text>
</comment>
<accession>A0A2P6VLN3</accession>
<dbReference type="EMBL" id="LHPF02000003">
    <property type="protein sequence ID" value="PSC74967.1"/>
    <property type="molecule type" value="Genomic_DNA"/>
</dbReference>
<dbReference type="AlphaFoldDB" id="A0A2P6VLN3"/>
<evidence type="ECO:0000256" key="1">
    <source>
        <dbReference type="SAM" id="SignalP"/>
    </source>
</evidence>
<feature type="signal peptide" evidence="1">
    <location>
        <begin position="1"/>
        <end position="18"/>
    </location>
</feature>
<feature type="chain" id="PRO_5015105546" evidence="1">
    <location>
        <begin position="19"/>
        <end position="221"/>
    </location>
</feature>
<dbReference type="OrthoDB" id="528632at2759"/>
<keyword evidence="1" id="KW-0732">Signal</keyword>
<dbReference type="Proteomes" id="UP000239649">
    <property type="component" value="Unassembled WGS sequence"/>
</dbReference>
<evidence type="ECO:0000313" key="3">
    <source>
        <dbReference type="Proteomes" id="UP000239649"/>
    </source>
</evidence>
<reference evidence="2 3" key="1">
    <citation type="journal article" date="2018" name="Plant J.">
        <title>Genome sequences of Chlorella sorokiniana UTEX 1602 and Micractinium conductrix SAG 241.80: implications to maltose excretion by a green alga.</title>
        <authorList>
            <person name="Arriola M.B."/>
            <person name="Velmurugan N."/>
            <person name="Zhang Y."/>
            <person name="Plunkett M.H."/>
            <person name="Hondzo H."/>
            <person name="Barney B.M."/>
        </authorList>
    </citation>
    <scope>NUCLEOTIDE SEQUENCE [LARGE SCALE GENOMIC DNA]</scope>
    <source>
        <strain evidence="2 3">SAG 241.80</strain>
    </source>
</reference>
<proteinExistence type="predicted"/>
<keyword evidence="3" id="KW-1185">Reference proteome</keyword>
<organism evidence="2 3">
    <name type="scientific">Micractinium conductrix</name>
    <dbReference type="NCBI Taxonomy" id="554055"/>
    <lineage>
        <taxon>Eukaryota</taxon>
        <taxon>Viridiplantae</taxon>
        <taxon>Chlorophyta</taxon>
        <taxon>core chlorophytes</taxon>
        <taxon>Trebouxiophyceae</taxon>
        <taxon>Chlorellales</taxon>
        <taxon>Chlorellaceae</taxon>
        <taxon>Chlorella clade</taxon>
        <taxon>Micractinium</taxon>
    </lineage>
</organism>
<sequence>MRLAAGLLLLALLGGAAAARELSASVNDNERREAEGKASVAAAKPGAASRFLKPPCFVPTEYAPYQKCGLTNNATLCGRGYLAFPTEDLCCAPQRGAVGVWASGCTDFSKTVSCWVAGQYFPTQSCRPSTEFATCSRNWGRWASEDACCAAGAAHTEGCSEALPCWVADAWYPARTCGKTDDQGVCQRGWGAYDSVDECCAPGAAHSQGCGAVDAAEVEQA</sequence>
<gene>
    <name evidence="2" type="ORF">C2E20_2024</name>
</gene>